<keyword evidence="7" id="KW-0695">RNA-directed DNA polymerase</keyword>
<dbReference type="GO" id="GO:0004519">
    <property type="term" value="F:endonuclease activity"/>
    <property type="evidence" value="ECO:0007669"/>
    <property type="project" value="UniProtKB-KW"/>
</dbReference>
<dbReference type="Gene3D" id="3.10.10.10">
    <property type="entry name" value="HIV Type 1 Reverse Transcriptase, subunit A, domain 1"/>
    <property type="match status" value="1"/>
</dbReference>
<organism evidence="8 9">
    <name type="scientific">Paspalum notatum var. saurae</name>
    <dbReference type="NCBI Taxonomy" id="547442"/>
    <lineage>
        <taxon>Eukaryota</taxon>
        <taxon>Viridiplantae</taxon>
        <taxon>Streptophyta</taxon>
        <taxon>Embryophyta</taxon>
        <taxon>Tracheophyta</taxon>
        <taxon>Spermatophyta</taxon>
        <taxon>Magnoliopsida</taxon>
        <taxon>Liliopsida</taxon>
        <taxon>Poales</taxon>
        <taxon>Poaceae</taxon>
        <taxon>PACMAD clade</taxon>
        <taxon>Panicoideae</taxon>
        <taxon>Andropogonodae</taxon>
        <taxon>Paspaleae</taxon>
        <taxon>Paspalinae</taxon>
        <taxon>Paspalum</taxon>
    </lineage>
</organism>
<dbReference type="GO" id="GO:0008233">
    <property type="term" value="F:peptidase activity"/>
    <property type="evidence" value="ECO:0007669"/>
    <property type="project" value="UniProtKB-KW"/>
</dbReference>
<reference evidence="8 9" key="1">
    <citation type="submission" date="2024-02" db="EMBL/GenBank/DDBJ databases">
        <title>High-quality chromosome-scale genome assembly of Pensacola bahiagrass (Paspalum notatum Flugge var. saurae).</title>
        <authorList>
            <person name="Vega J.M."/>
            <person name="Podio M."/>
            <person name="Orjuela J."/>
            <person name="Siena L.A."/>
            <person name="Pessino S.C."/>
            <person name="Combes M.C."/>
            <person name="Mariac C."/>
            <person name="Albertini E."/>
            <person name="Pupilli F."/>
            <person name="Ortiz J.P.A."/>
            <person name="Leblanc O."/>
        </authorList>
    </citation>
    <scope>NUCLEOTIDE SEQUENCE [LARGE SCALE GENOMIC DNA]</scope>
    <source>
        <strain evidence="8">R1</strain>
        <tissue evidence="8">Leaf</tissue>
    </source>
</reference>
<sequence length="87" mass="10223">MALLRRLSCPQHEDVKDKFPISVVEELLDKLRGAAFFTKMDMRSRYHQVLMHPKDVEKMAFRTHQGLFEFMVIPFSLTNVPANFQVL</sequence>
<dbReference type="AlphaFoldDB" id="A0AAQ3UDT2"/>
<gene>
    <name evidence="8" type="ORF">U9M48_036316</name>
</gene>
<protein>
    <recommendedName>
        <fullName evidence="10">Reverse transcriptase domain-containing protein</fullName>
    </recommendedName>
</protein>
<evidence type="ECO:0000313" key="8">
    <source>
        <dbReference type="EMBL" id="WVZ89971.1"/>
    </source>
</evidence>
<evidence type="ECO:0000256" key="4">
    <source>
        <dbReference type="ARBA" id="ARBA00022722"/>
    </source>
</evidence>
<dbReference type="Gene3D" id="3.30.70.270">
    <property type="match status" value="1"/>
</dbReference>
<accession>A0AAQ3UDT2</accession>
<evidence type="ECO:0000256" key="6">
    <source>
        <dbReference type="ARBA" id="ARBA00022801"/>
    </source>
</evidence>
<dbReference type="GO" id="GO:0003964">
    <property type="term" value="F:RNA-directed DNA polymerase activity"/>
    <property type="evidence" value="ECO:0007669"/>
    <property type="project" value="UniProtKB-KW"/>
</dbReference>
<keyword evidence="1" id="KW-0645">Protease</keyword>
<evidence type="ECO:0000256" key="5">
    <source>
        <dbReference type="ARBA" id="ARBA00022759"/>
    </source>
</evidence>
<keyword evidence="6" id="KW-0378">Hydrolase</keyword>
<evidence type="ECO:0000256" key="1">
    <source>
        <dbReference type="ARBA" id="ARBA00022670"/>
    </source>
</evidence>
<keyword evidence="3" id="KW-0548">Nucleotidyltransferase</keyword>
<evidence type="ECO:0000256" key="3">
    <source>
        <dbReference type="ARBA" id="ARBA00022695"/>
    </source>
</evidence>
<evidence type="ECO:0000256" key="2">
    <source>
        <dbReference type="ARBA" id="ARBA00022679"/>
    </source>
</evidence>
<dbReference type="FunFam" id="3.10.10.10:FF:000007">
    <property type="entry name" value="Retrovirus-related Pol polyprotein from transposon 17.6-like Protein"/>
    <property type="match status" value="1"/>
</dbReference>
<keyword evidence="5" id="KW-0255">Endonuclease</keyword>
<dbReference type="PANTHER" id="PTHR24559">
    <property type="entry name" value="TRANSPOSON TY3-I GAG-POL POLYPROTEIN"/>
    <property type="match status" value="1"/>
</dbReference>
<proteinExistence type="predicted"/>
<evidence type="ECO:0008006" key="10">
    <source>
        <dbReference type="Google" id="ProtNLM"/>
    </source>
</evidence>
<name>A0AAQ3UDT2_PASNO</name>
<evidence type="ECO:0000313" key="9">
    <source>
        <dbReference type="Proteomes" id="UP001341281"/>
    </source>
</evidence>
<evidence type="ECO:0000256" key="7">
    <source>
        <dbReference type="ARBA" id="ARBA00022918"/>
    </source>
</evidence>
<keyword evidence="9" id="KW-1185">Reference proteome</keyword>
<dbReference type="InterPro" id="IPR043128">
    <property type="entry name" value="Rev_trsase/Diguanyl_cyclase"/>
</dbReference>
<dbReference type="InterPro" id="IPR053134">
    <property type="entry name" value="RNA-dir_DNA_polymerase"/>
</dbReference>
<dbReference type="EMBL" id="CP144752">
    <property type="protein sequence ID" value="WVZ89971.1"/>
    <property type="molecule type" value="Genomic_DNA"/>
</dbReference>
<dbReference type="PANTHER" id="PTHR24559:SF452">
    <property type="entry name" value="INTEGRASE CATALYTIC DOMAIN-CONTAINING PROTEIN"/>
    <property type="match status" value="1"/>
</dbReference>
<dbReference type="SUPFAM" id="SSF56672">
    <property type="entry name" value="DNA/RNA polymerases"/>
    <property type="match status" value="1"/>
</dbReference>
<dbReference type="GO" id="GO:0006508">
    <property type="term" value="P:proteolysis"/>
    <property type="evidence" value="ECO:0007669"/>
    <property type="project" value="UniProtKB-KW"/>
</dbReference>
<dbReference type="Proteomes" id="UP001341281">
    <property type="component" value="Chromosome 08"/>
</dbReference>
<keyword evidence="4" id="KW-0540">Nuclease</keyword>
<dbReference type="InterPro" id="IPR043502">
    <property type="entry name" value="DNA/RNA_pol_sf"/>
</dbReference>
<keyword evidence="2" id="KW-0808">Transferase</keyword>